<organism evidence="1">
    <name type="scientific">Arundo donax</name>
    <name type="common">Giant reed</name>
    <name type="synonym">Donax arundinaceus</name>
    <dbReference type="NCBI Taxonomy" id="35708"/>
    <lineage>
        <taxon>Eukaryota</taxon>
        <taxon>Viridiplantae</taxon>
        <taxon>Streptophyta</taxon>
        <taxon>Embryophyta</taxon>
        <taxon>Tracheophyta</taxon>
        <taxon>Spermatophyta</taxon>
        <taxon>Magnoliopsida</taxon>
        <taxon>Liliopsida</taxon>
        <taxon>Poales</taxon>
        <taxon>Poaceae</taxon>
        <taxon>PACMAD clade</taxon>
        <taxon>Arundinoideae</taxon>
        <taxon>Arundineae</taxon>
        <taxon>Arundo</taxon>
    </lineage>
</organism>
<accession>A0A0A9TQW6</accession>
<dbReference type="EMBL" id="GBRH01177648">
    <property type="protein sequence ID" value="JAE20248.1"/>
    <property type="molecule type" value="Transcribed_RNA"/>
</dbReference>
<reference evidence="1" key="1">
    <citation type="submission" date="2014-09" db="EMBL/GenBank/DDBJ databases">
        <authorList>
            <person name="Magalhaes I.L.F."/>
            <person name="Oliveira U."/>
            <person name="Santos F.R."/>
            <person name="Vidigal T.H.D.A."/>
            <person name="Brescovit A.D."/>
            <person name="Santos A.J."/>
        </authorList>
    </citation>
    <scope>NUCLEOTIDE SEQUENCE</scope>
    <source>
        <tissue evidence="1">Shoot tissue taken approximately 20 cm above the soil surface</tissue>
    </source>
</reference>
<sequence length="26" mass="3119">MDCGVRVELELWVVQYSFQLSRLPLH</sequence>
<dbReference type="AlphaFoldDB" id="A0A0A9TQW6"/>
<protein>
    <submittedName>
        <fullName evidence="1">Uncharacterized protein</fullName>
    </submittedName>
</protein>
<name>A0A0A9TQW6_ARUDO</name>
<evidence type="ECO:0000313" key="1">
    <source>
        <dbReference type="EMBL" id="JAE20248.1"/>
    </source>
</evidence>
<proteinExistence type="predicted"/>
<reference evidence="1" key="2">
    <citation type="journal article" date="2015" name="Data Brief">
        <title>Shoot transcriptome of the giant reed, Arundo donax.</title>
        <authorList>
            <person name="Barrero R.A."/>
            <person name="Guerrero F.D."/>
            <person name="Moolhuijzen P."/>
            <person name="Goolsby J.A."/>
            <person name="Tidwell J."/>
            <person name="Bellgard S.E."/>
            <person name="Bellgard M.I."/>
        </authorList>
    </citation>
    <scope>NUCLEOTIDE SEQUENCE</scope>
    <source>
        <tissue evidence="1">Shoot tissue taken approximately 20 cm above the soil surface</tissue>
    </source>
</reference>